<dbReference type="RefSeq" id="WP_380060599.1">
    <property type="nucleotide sequence ID" value="NZ_JBHSEI010000001.1"/>
</dbReference>
<evidence type="ECO:0008006" key="3">
    <source>
        <dbReference type="Google" id="ProtNLM"/>
    </source>
</evidence>
<name>A0ABV9I7B2_9DEIO</name>
<keyword evidence="2" id="KW-1185">Reference proteome</keyword>
<reference evidence="2" key="1">
    <citation type="journal article" date="2019" name="Int. J. Syst. Evol. Microbiol.">
        <title>The Global Catalogue of Microorganisms (GCM) 10K type strain sequencing project: providing services to taxonomists for standard genome sequencing and annotation.</title>
        <authorList>
            <consortium name="The Broad Institute Genomics Platform"/>
            <consortium name="The Broad Institute Genome Sequencing Center for Infectious Disease"/>
            <person name="Wu L."/>
            <person name="Ma J."/>
        </authorList>
    </citation>
    <scope>NUCLEOTIDE SEQUENCE [LARGE SCALE GENOMIC DNA]</scope>
    <source>
        <strain evidence="2">CCUG 55995</strain>
    </source>
</reference>
<accession>A0ABV9I7B2</accession>
<comment type="caution">
    <text evidence="1">The sequence shown here is derived from an EMBL/GenBank/DDBJ whole genome shotgun (WGS) entry which is preliminary data.</text>
</comment>
<sequence>MTHLVRPGEDEGRIPDLAFWRRWLEGAQARSPAEDAFVLGYFTHLVSDNLWMHFVGSATQETFAAEFAANRAATWGRVKADWYGLDFKHLRDVPDNVFARVVMPAAHPISPLPFLPTEALAHRLDDLRAFYGSPSGGPLNRPYPYLSEATMTQVIEPILALVRQLEAGEVPVHERVSLKVLALPARCCPGRRAGPVG</sequence>
<gene>
    <name evidence="1" type="ORF">ACFO0D_04430</name>
</gene>
<dbReference type="Proteomes" id="UP001595952">
    <property type="component" value="Unassembled WGS sequence"/>
</dbReference>
<evidence type="ECO:0000313" key="1">
    <source>
        <dbReference type="EMBL" id="MFC4637585.1"/>
    </source>
</evidence>
<organism evidence="1 2">
    <name type="scientific">Deinococcus hohokamensis</name>
    <dbReference type="NCBI Taxonomy" id="309883"/>
    <lineage>
        <taxon>Bacteria</taxon>
        <taxon>Thermotogati</taxon>
        <taxon>Deinococcota</taxon>
        <taxon>Deinococci</taxon>
        <taxon>Deinococcales</taxon>
        <taxon>Deinococcaceae</taxon>
        <taxon>Deinococcus</taxon>
    </lineage>
</organism>
<protein>
    <recommendedName>
        <fullName evidence="3">Phospholipase C/D domain-containing protein</fullName>
    </recommendedName>
</protein>
<evidence type="ECO:0000313" key="2">
    <source>
        <dbReference type="Proteomes" id="UP001595952"/>
    </source>
</evidence>
<dbReference type="EMBL" id="JBHSEI010000001">
    <property type="protein sequence ID" value="MFC4637585.1"/>
    <property type="molecule type" value="Genomic_DNA"/>
</dbReference>
<proteinExistence type="predicted"/>